<feature type="transmembrane region" description="Helical" evidence="9">
    <location>
        <begin position="155"/>
        <end position="171"/>
    </location>
</feature>
<evidence type="ECO:0000313" key="11">
    <source>
        <dbReference type="Proteomes" id="UP000236151"/>
    </source>
</evidence>
<keyword evidence="4 9" id="KW-0813">Transport</keyword>
<evidence type="ECO:0000256" key="1">
    <source>
        <dbReference type="ARBA" id="ARBA00004651"/>
    </source>
</evidence>
<keyword evidence="6 9" id="KW-0812">Transmembrane</keyword>
<dbReference type="AlphaFoldDB" id="A0A2K2EXH8"/>
<comment type="subcellular location">
    <subcellularLocation>
        <location evidence="1 9">Cell membrane</location>
        <topology evidence="1 9">Multi-pass membrane protein</topology>
    </subcellularLocation>
</comment>
<organism evidence="10 11">
    <name type="scientific">Clostridium thermosuccinogenes</name>
    <dbReference type="NCBI Taxonomy" id="84032"/>
    <lineage>
        <taxon>Bacteria</taxon>
        <taxon>Bacillati</taxon>
        <taxon>Bacillota</taxon>
        <taxon>Clostridia</taxon>
        <taxon>Eubacteriales</taxon>
        <taxon>Clostridiaceae</taxon>
        <taxon>Clostridium</taxon>
    </lineage>
</organism>
<dbReference type="OrthoDB" id="8075495at2"/>
<evidence type="ECO:0000256" key="3">
    <source>
        <dbReference type="ARBA" id="ARBA00014042"/>
    </source>
</evidence>
<keyword evidence="11" id="KW-1185">Reference proteome</keyword>
<name>A0A2K2EXH8_9CLOT</name>
<dbReference type="InterPro" id="IPR051611">
    <property type="entry name" value="ECF_transporter_component"/>
</dbReference>
<dbReference type="Pfam" id="PF02361">
    <property type="entry name" value="CbiQ"/>
    <property type="match status" value="1"/>
</dbReference>
<evidence type="ECO:0000256" key="6">
    <source>
        <dbReference type="ARBA" id="ARBA00022692"/>
    </source>
</evidence>
<dbReference type="HAMAP" id="MF_01461">
    <property type="entry name" value="EcfT"/>
    <property type="match status" value="1"/>
</dbReference>
<dbReference type="PANTHER" id="PTHR34857">
    <property type="entry name" value="SLL0384 PROTEIN"/>
    <property type="match status" value="1"/>
</dbReference>
<dbReference type="EMBL" id="NIOJ01000047">
    <property type="protein sequence ID" value="PNT96592.1"/>
    <property type="molecule type" value="Genomic_DNA"/>
</dbReference>
<keyword evidence="7 9" id="KW-1133">Transmembrane helix</keyword>
<evidence type="ECO:0000256" key="5">
    <source>
        <dbReference type="ARBA" id="ARBA00022475"/>
    </source>
</evidence>
<evidence type="ECO:0000256" key="2">
    <source>
        <dbReference type="ARBA" id="ARBA00005660"/>
    </source>
</evidence>
<comment type="subunit">
    <text evidence="9">Forms a stable energy-coupling factor (ECF) transporter complex composed of 2 membrane-embedded substrate-binding proteins (S component), 2 ATP-binding proteins (A component) and 2 transmembrane proteins (T component).</text>
</comment>
<keyword evidence="5 9" id="KW-1003">Cell membrane</keyword>
<proteinExistence type="inferred from homology"/>
<comment type="function">
    <text evidence="9">Transmembrane (T) component of an energy-coupling factor (ECF) ABC-transporter complex. Unlike classic ABC transporters this ECF transporter provides the energy necessary to transport a number of different substrates.</text>
</comment>
<evidence type="ECO:0000313" key="10">
    <source>
        <dbReference type="EMBL" id="PNT96592.1"/>
    </source>
</evidence>
<protein>
    <recommendedName>
        <fullName evidence="3 9">Energy-coupling factor transporter transmembrane protein EcfT</fullName>
        <shortName evidence="9">ECF transporter T component EcfT</shortName>
    </recommendedName>
</protein>
<dbReference type="PANTHER" id="PTHR34857:SF2">
    <property type="entry name" value="SLL0384 PROTEIN"/>
    <property type="match status" value="1"/>
</dbReference>
<evidence type="ECO:0000256" key="8">
    <source>
        <dbReference type="ARBA" id="ARBA00023136"/>
    </source>
</evidence>
<dbReference type="InterPro" id="IPR003339">
    <property type="entry name" value="ABC/ECF_trnsptr_transmembrane"/>
</dbReference>
<gene>
    <name evidence="9" type="primary">ecfT</name>
    <name evidence="10" type="ORF">CDQ84_15065</name>
</gene>
<reference evidence="10 11" key="1">
    <citation type="submission" date="2017-06" db="EMBL/GenBank/DDBJ databases">
        <title>Investigating the central metabolism of Clostridium thermosuccinogenes.</title>
        <authorList>
            <person name="Koendjbiharie J.G."/>
            <person name="van Kranenburg R."/>
        </authorList>
    </citation>
    <scope>NUCLEOTIDE SEQUENCE [LARGE SCALE GENOMIC DNA]</scope>
    <source>
        <strain evidence="10 11">DSM 5806</strain>
    </source>
</reference>
<accession>A0A2K2EXH8</accession>
<dbReference type="GO" id="GO:0022857">
    <property type="term" value="F:transmembrane transporter activity"/>
    <property type="evidence" value="ECO:0007669"/>
    <property type="project" value="UniProtKB-UniRule"/>
</dbReference>
<dbReference type="CDD" id="cd16914">
    <property type="entry name" value="EcfT"/>
    <property type="match status" value="1"/>
</dbReference>
<evidence type="ECO:0000256" key="7">
    <source>
        <dbReference type="ARBA" id="ARBA00022989"/>
    </source>
</evidence>
<keyword evidence="8 9" id="KW-0472">Membrane</keyword>
<comment type="similarity">
    <text evidence="2 9">Belongs to the energy-coupling factor EcfT family.</text>
</comment>
<evidence type="ECO:0000256" key="9">
    <source>
        <dbReference type="HAMAP-Rule" id="MF_01461"/>
    </source>
</evidence>
<feature type="transmembrane region" description="Helical" evidence="9">
    <location>
        <begin position="26"/>
        <end position="57"/>
    </location>
</feature>
<dbReference type="InterPro" id="IPR024919">
    <property type="entry name" value="EcfT"/>
</dbReference>
<comment type="caution">
    <text evidence="10">The sequence shown here is derived from an EMBL/GenBank/DDBJ whole genome shotgun (WGS) entry which is preliminary data.</text>
</comment>
<feature type="transmembrane region" description="Helical" evidence="9">
    <location>
        <begin position="69"/>
        <end position="86"/>
    </location>
</feature>
<feature type="transmembrane region" description="Helical" evidence="9">
    <location>
        <begin position="116"/>
        <end position="135"/>
    </location>
</feature>
<sequence>MIKDITIGQYIPGESYLHKADPRTKILLTVFLMVILLLINTYAGFGLFVLFTLAVIVSSGIPIRYTLKGLKPVMFIIIFTALINLFSGRGTPIFQFGFLKITHEGVDMTIKMTLRLSLLIMTASLLTLTTTPILLTDGIEKLMNPFKRFGVPSHEIAMMMTIALRFIPTLLEETDKIMKAQAARGADFDTGNLIQRAKSFIPVLVPLFVSAFRRADELANAMEARCYRGSEGRTRMKQLQLTGRDYGISAVTLIFSAAVLYLQYM</sequence>
<feature type="transmembrane region" description="Helical" evidence="9">
    <location>
        <begin position="246"/>
        <end position="264"/>
    </location>
</feature>
<dbReference type="Proteomes" id="UP000236151">
    <property type="component" value="Unassembled WGS sequence"/>
</dbReference>
<dbReference type="KEGG" id="cthd:CDO33_17650"/>
<dbReference type="GO" id="GO:0005886">
    <property type="term" value="C:plasma membrane"/>
    <property type="evidence" value="ECO:0007669"/>
    <property type="project" value="UniProtKB-SubCell"/>
</dbReference>
<evidence type="ECO:0000256" key="4">
    <source>
        <dbReference type="ARBA" id="ARBA00022448"/>
    </source>
</evidence>
<dbReference type="RefSeq" id="WP_103082561.1">
    <property type="nucleotide sequence ID" value="NZ_CP021850.1"/>
</dbReference>